<evidence type="ECO:0000313" key="3">
    <source>
        <dbReference type="Proteomes" id="UP000440668"/>
    </source>
</evidence>
<accession>A0A6N7ZL56</accession>
<keyword evidence="1" id="KW-0472">Membrane</keyword>
<protein>
    <submittedName>
        <fullName evidence="2">Uncharacterized protein</fullName>
    </submittedName>
</protein>
<organism evidence="2 3">
    <name type="scientific">Cellulosimicrobium composti</name>
    <dbReference type="NCBI Taxonomy" id="2672572"/>
    <lineage>
        <taxon>Bacteria</taxon>
        <taxon>Bacillati</taxon>
        <taxon>Actinomycetota</taxon>
        <taxon>Actinomycetes</taxon>
        <taxon>Micrococcales</taxon>
        <taxon>Promicromonosporaceae</taxon>
        <taxon>Cellulosimicrobium</taxon>
    </lineage>
</organism>
<evidence type="ECO:0000256" key="1">
    <source>
        <dbReference type="SAM" id="Phobius"/>
    </source>
</evidence>
<keyword evidence="1" id="KW-1133">Transmembrane helix</keyword>
<dbReference type="AlphaFoldDB" id="A0A6N7ZL56"/>
<name>A0A6N7ZL56_9MICO</name>
<dbReference type="Proteomes" id="UP000440668">
    <property type="component" value="Unassembled WGS sequence"/>
</dbReference>
<proteinExistence type="predicted"/>
<evidence type="ECO:0000313" key="2">
    <source>
        <dbReference type="EMBL" id="MTG90245.1"/>
    </source>
</evidence>
<keyword evidence="1" id="KW-0812">Transmembrane</keyword>
<dbReference type="RefSeq" id="WP_155099789.1">
    <property type="nucleotide sequence ID" value="NZ_WMKA01000042.1"/>
</dbReference>
<dbReference type="GeneID" id="66336455"/>
<sequence>MGTSTRPRVGAAATRLVLVFALLALTGLFALTTVDSTAPAAAGVVAAEHVTQDPSAEEAAAQLGGSEVPHGEVLTLLCLCALLIAGVVIAARGAMLHRSTRRLPGLRTLVGVLRAARRPVVADPWVWGVSRT</sequence>
<gene>
    <name evidence="2" type="ORF">GJV82_15045</name>
</gene>
<dbReference type="EMBL" id="WMKA01000042">
    <property type="protein sequence ID" value="MTG90245.1"/>
    <property type="molecule type" value="Genomic_DNA"/>
</dbReference>
<feature type="transmembrane region" description="Helical" evidence="1">
    <location>
        <begin position="73"/>
        <end position="94"/>
    </location>
</feature>
<reference evidence="2 3" key="1">
    <citation type="submission" date="2019-11" db="EMBL/GenBank/DDBJ databases">
        <title>Cellulosimicrobium composti sp. nov. isolated from a compost.</title>
        <authorList>
            <person name="Yang Y."/>
        </authorList>
    </citation>
    <scope>NUCLEOTIDE SEQUENCE [LARGE SCALE GENOMIC DNA]</scope>
    <source>
        <strain evidence="2 3">BIT-GX5</strain>
    </source>
</reference>
<comment type="caution">
    <text evidence="2">The sequence shown here is derived from an EMBL/GenBank/DDBJ whole genome shotgun (WGS) entry which is preliminary data.</text>
</comment>